<dbReference type="EMBL" id="LR134405">
    <property type="protein sequence ID" value="VEH67808.1"/>
    <property type="molecule type" value="Genomic_DNA"/>
</dbReference>
<dbReference type="KEGG" id="rpne:NCTC8284_03016"/>
<dbReference type="AlphaFoldDB" id="A0A3S4UAR3"/>
<protein>
    <submittedName>
        <fullName evidence="1">Uncharacterized protein</fullName>
    </submittedName>
</protein>
<sequence>MYGRFGASKFGTADTVITLADFAVPCENKSAVIFLGISYSYKTLKILTALLFINLINHLSLNTYCLPTRSPTTYKATGMHGAFRVFV</sequence>
<gene>
    <name evidence="1" type="ORF">NCTC8284_03016</name>
</gene>
<proteinExistence type="predicted"/>
<reference evidence="1 2" key="1">
    <citation type="submission" date="2018-12" db="EMBL/GenBank/DDBJ databases">
        <authorList>
            <consortium name="Pathogen Informatics"/>
        </authorList>
    </citation>
    <scope>NUCLEOTIDE SEQUENCE [LARGE SCALE GENOMIC DNA]</scope>
    <source>
        <strain evidence="1 2">NCTC8284</strain>
    </source>
</reference>
<accession>A0A3S4UAR3</accession>
<name>A0A3S4UAR3_9PAST</name>
<dbReference type="Proteomes" id="UP000278733">
    <property type="component" value="Chromosome"/>
</dbReference>
<organism evidence="1 2">
    <name type="scientific">Rodentibacter pneumotropicus</name>
    <dbReference type="NCBI Taxonomy" id="758"/>
    <lineage>
        <taxon>Bacteria</taxon>
        <taxon>Pseudomonadati</taxon>
        <taxon>Pseudomonadota</taxon>
        <taxon>Gammaproteobacteria</taxon>
        <taxon>Pasteurellales</taxon>
        <taxon>Pasteurellaceae</taxon>
        <taxon>Rodentibacter</taxon>
    </lineage>
</organism>
<evidence type="ECO:0000313" key="1">
    <source>
        <dbReference type="EMBL" id="VEH67808.1"/>
    </source>
</evidence>
<evidence type="ECO:0000313" key="2">
    <source>
        <dbReference type="Proteomes" id="UP000278733"/>
    </source>
</evidence>